<keyword evidence="1" id="KW-0732">Signal</keyword>
<reference evidence="2" key="1">
    <citation type="submission" date="2021-02" db="EMBL/GenBank/DDBJ databases">
        <title>Comparative genomics reveals that relaxation of natural selection precedes convergent phenotypic evolution of cavefish.</title>
        <authorList>
            <person name="Peng Z."/>
        </authorList>
    </citation>
    <scope>NUCLEOTIDE SEQUENCE</scope>
    <source>
        <tissue evidence="2">Muscle</tissue>
    </source>
</reference>
<organism evidence="2 3">
    <name type="scientific">Triplophysa rosa</name>
    <name type="common">Cave loach</name>
    <dbReference type="NCBI Taxonomy" id="992332"/>
    <lineage>
        <taxon>Eukaryota</taxon>
        <taxon>Metazoa</taxon>
        <taxon>Chordata</taxon>
        <taxon>Craniata</taxon>
        <taxon>Vertebrata</taxon>
        <taxon>Euteleostomi</taxon>
        <taxon>Actinopterygii</taxon>
        <taxon>Neopterygii</taxon>
        <taxon>Teleostei</taxon>
        <taxon>Ostariophysi</taxon>
        <taxon>Cypriniformes</taxon>
        <taxon>Nemacheilidae</taxon>
        <taxon>Triplophysa</taxon>
    </lineage>
</organism>
<evidence type="ECO:0000256" key="1">
    <source>
        <dbReference type="SAM" id="SignalP"/>
    </source>
</evidence>
<comment type="caution">
    <text evidence="2">The sequence shown here is derived from an EMBL/GenBank/DDBJ whole genome shotgun (WGS) entry which is preliminary data.</text>
</comment>
<dbReference type="EMBL" id="JAFHDT010000008">
    <property type="protein sequence ID" value="KAI7807206.1"/>
    <property type="molecule type" value="Genomic_DNA"/>
</dbReference>
<gene>
    <name evidence="2" type="ORF">IRJ41_023181</name>
</gene>
<feature type="chain" id="PRO_5040786651" description="Protein FAM237A" evidence="1">
    <location>
        <begin position="30"/>
        <end position="147"/>
    </location>
</feature>
<dbReference type="Proteomes" id="UP001059041">
    <property type="component" value="Linkage Group LG8"/>
</dbReference>
<evidence type="ECO:0000313" key="2">
    <source>
        <dbReference type="EMBL" id="KAI7807206.1"/>
    </source>
</evidence>
<dbReference type="PANTHER" id="PTHR36690">
    <property type="entry name" value="PROTEIN FAM237A"/>
    <property type="match status" value="1"/>
</dbReference>
<dbReference type="PANTHER" id="PTHR36690:SF2">
    <property type="entry name" value="PROTEIN FAM237A"/>
    <property type="match status" value="1"/>
</dbReference>
<evidence type="ECO:0008006" key="4">
    <source>
        <dbReference type="Google" id="ProtNLM"/>
    </source>
</evidence>
<sequence>GRLIGFFDGQWWHLLSLCLLMLSIPTSHSLPPDLETLNAEIGAGGGKAPSTLGEINRECWDASSLAVIQARKLRVADTVSGLWNFMTYLRGSHQTKHQDMFMELAQVFWERYVDCVLSRAHGLGRRASVSWQEIIKVLTYQSEGVRI</sequence>
<protein>
    <recommendedName>
        <fullName evidence="4">Protein FAM237A</fullName>
    </recommendedName>
</protein>
<dbReference type="AlphaFoldDB" id="A0A9W8C413"/>
<accession>A0A9W8C413</accession>
<feature type="non-terminal residue" evidence="2">
    <location>
        <position position="1"/>
    </location>
</feature>
<name>A0A9W8C413_TRIRA</name>
<feature type="signal peptide" evidence="1">
    <location>
        <begin position="1"/>
        <end position="29"/>
    </location>
</feature>
<proteinExistence type="predicted"/>
<dbReference type="InterPro" id="IPR040439">
    <property type="entry name" value="FAM237A/B"/>
</dbReference>
<evidence type="ECO:0000313" key="3">
    <source>
        <dbReference type="Proteomes" id="UP001059041"/>
    </source>
</evidence>
<keyword evidence="3" id="KW-1185">Reference proteome</keyword>